<sequence>MVTADQSTSLLALWLSQTFDKAASKSLFEPCVPEPCITRVFDDRGNLERGNRPRASTPSCAGLYGFSETMYPRGGTTICRVKNSFRDLVIWDVSTNPQASGSLDTQQTTKANANMKPLTYLTLLLGLSATTALAALRPDATPEEVAAAEAECGSLGVMRIDPAELPEGVTMADVRMCADHPLGGRAIPGLGPGAFARLRRFLPSWGF</sequence>
<dbReference type="OrthoDB" id="3660930at2759"/>
<name>A0A319CPC4_9EURO</name>
<dbReference type="RefSeq" id="XP_025496630.1">
    <property type="nucleotide sequence ID" value="XM_025638953.1"/>
</dbReference>
<dbReference type="EMBL" id="KZ821676">
    <property type="protein sequence ID" value="PYH86430.1"/>
    <property type="molecule type" value="Genomic_DNA"/>
</dbReference>
<protein>
    <submittedName>
        <fullName evidence="1">Uncharacterized protein</fullName>
    </submittedName>
</protein>
<dbReference type="AlphaFoldDB" id="A0A319CPC4"/>
<dbReference type="GeneID" id="37141695"/>
<gene>
    <name evidence="1" type="ORF">BO82DRAFT_397603</name>
</gene>
<evidence type="ECO:0000313" key="1">
    <source>
        <dbReference type="EMBL" id="PYH86430.1"/>
    </source>
</evidence>
<dbReference type="Proteomes" id="UP000248340">
    <property type="component" value="Unassembled WGS sequence"/>
</dbReference>
<evidence type="ECO:0000313" key="2">
    <source>
        <dbReference type="Proteomes" id="UP000248340"/>
    </source>
</evidence>
<reference evidence="1 2" key="1">
    <citation type="submission" date="2016-12" db="EMBL/GenBank/DDBJ databases">
        <title>The genomes of Aspergillus section Nigri reveals drivers in fungal speciation.</title>
        <authorList>
            <consortium name="DOE Joint Genome Institute"/>
            <person name="Vesth T.C."/>
            <person name="Nybo J."/>
            <person name="Theobald S."/>
            <person name="Brandl J."/>
            <person name="Frisvad J.C."/>
            <person name="Nielsen K.F."/>
            <person name="Lyhne E.K."/>
            <person name="Kogle M.E."/>
            <person name="Kuo A."/>
            <person name="Riley R."/>
            <person name="Clum A."/>
            <person name="Nolan M."/>
            <person name="Lipzen A."/>
            <person name="Salamov A."/>
            <person name="Henrissat B."/>
            <person name="Wiebenga A."/>
            <person name="De Vries R.P."/>
            <person name="Grigoriev I.V."/>
            <person name="Mortensen U.H."/>
            <person name="Andersen M.R."/>
            <person name="Baker S.E."/>
        </authorList>
    </citation>
    <scope>NUCLEOTIDE SEQUENCE [LARGE SCALE GENOMIC DNA]</scope>
    <source>
        <strain evidence="1 2">CBS 121591</strain>
    </source>
</reference>
<dbReference type="STRING" id="1448315.A0A319CPC4"/>
<accession>A0A319CPC4</accession>
<proteinExistence type="predicted"/>
<keyword evidence="2" id="KW-1185">Reference proteome</keyword>
<organism evidence="1 2">
    <name type="scientific">Aspergillus uvarum CBS 121591</name>
    <dbReference type="NCBI Taxonomy" id="1448315"/>
    <lineage>
        <taxon>Eukaryota</taxon>
        <taxon>Fungi</taxon>
        <taxon>Dikarya</taxon>
        <taxon>Ascomycota</taxon>
        <taxon>Pezizomycotina</taxon>
        <taxon>Eurotiomycetes</taxon>
        <taxon>Eurotiomycetidae</taxon>
        <taxon>Eurotiales</taxon>
        <taxon>Aspergillaceae</taxon>
        <taxon>Aspergillus</taxon>
        <taxon>Aspergillus subgen. Circumdati</taxon>
    </lineage>
</organism>
<dbReference type="VEuPathDB" id="FungiDB:BO82DRAFT_397603"/>